<sequence>MAKDGVIAEEAAVQAAIEGIYDVISGQVGAPRDWDRMRSLMTEDARLTPIGPNGHRSHDIDGYIERSEPFLLEQGFFEIETGNRIEIFGNLAQVWSAYEGRTGSADGPVFVTGINSFQLVKTEDGWKVFSILWQAANDELPVPADLAAKEAN</sequence>
<gene>
    <name evidence="2" type="ORF">JN10_0031</name>
</gene>
<proteinExistence type="predicted"/>
<dbReference type="Gene3D" id="3.10.450.50">
    <property type="match status" value="1"/>
</dbReference>
<dbReference type="Proteomes" id="UP000320547">
    <property type="component" value="Unassembled WGS sequence"/>
</dbReference>
<feature type="domain" description="DUF4440" evidence="1">
    <location>
        <begin position="32"/>
        <end position="128"/>
    </location>
</feature>
<dbReference type="Pfam" id="PF14534">
    <property type="entry name" value="DUF4440"/>
    <property type="match status" value="1"/>
</dbReference>
<dbReference type="InterPro" id="IPR032710">
    <property type="entry name" value="NTF2-like_dom_sf"/>
</dbReference>
<accession>A0A562US40</accession>
<comment type="caution">
    <text evidence="2">The sequence shown here is derived from an EMBL/GenBank/DDBJ whole genome shotgun (WGS) entry which is preliminary data.</text>
</comment>
<protein>
    <submittedName>
        <fullName evidence="2">Uncharacterized protein DUF4440</fullName>
    </submittedName>
</protein>
<keyword evidence="3" id="KW-1185">Reference proteome</keyword>
<dbReference type="SUPFAM" id="SSF54427">
    <property type="entry name" value="NTF2-like"/>
    <property type="match status" value="1"/>
</dbReference>
<organism evidence="2 3">
    <name type="scientific">Altererythrobacter ishigakiensis</name>
    <dbReference type="NCBI Taxonomy" id="476157"/>
    <lineage>
        <taxon>Bacteria</taxon>
        <taxon>Pseudomonadati</taxon>
        <taxon>Pseudomonadota</taxon>
        <taxon>Alphaproteobacteria</taxon>
        <taxon>Sphingomonadales</taxon>
        <taxon>Erythrobacteraceae</taxon>
        <taxon>Altererythrobacter</taxon>
    </lineage>
</organism>
<dbReference type="STRING" id="476157.GCA_001663155_00709"/>
<dbReference type="InterPro" id="IPR027843">
    <property type="entry name" value="DUF4440"/>
</dbReference>
<evidence type="ECO:0000313" key="2">
    <source>
        <dbReference type="EMBL" id="TWJ08421.1"/>
    </source>
</evidence>
<name>A0A562US40_9SPHN</name>
<evidence type="ECO:0000313" key="3">
    <source>
        <dbReference type="Proteomes" id="UP000320547"/>
    </source>
</evidence>
<dbReference type="EMBL" id="VLLK01000001">
    <property type="protein sequence ID" value="TWJ08421.1"/>
    <property type="molecule type" value="Genomic_DNA"/>
</dbReference>
<dbReference type="AlphaFoldDB" id="A0A562US40"/>
<evidence type="ECO:0000259" key="1">
    <source>
        <dbReference type="Pfam" id="PF14534"/>
    </source>
</evidence>
<reference evidence="2 3" key="1">
    <citation type="submission" date="2019-07" db="EMBL/GenBank/DDBJ databases">
        <title>Genomic Encyclopedia of Archaeal and Bacterial Type Strains, Phase II (KMG-II): from individual species to whole genera.</title>
        <authorList>
            <person name="Goeker M."/>
        </authorList>
    </citation>
    <scope>NUCLEOTIDE SEQUENCE [LARGE SCALE GENOMIC DNA]</scope>
    <source>
        <strain evidence="2 3">ATCC BAA-2084</strain>
    </source>
</reference>